<accession>A0A4C1YQU2</accession>
<name>A0A4C1YQU2_EUMVA</name>
<dbReference type="EMBL" id="BGZK01001334">
    <property type="protein sequence ID" value="GBP77530.1"/>
    <property type="molecule type" value="Genomic_DNA"/>
</dbReference>
<dbReference type="Proteomes" id="UP000299102">
    <property type="component" value="Unassembled WGS sequence"/>
</dbReference>
<feature type="region of interest" description="Disordered" evidence="1">
    <location>
        <begin position="97"/>
        <end position="150"/>
    </location>
</feature>
<comment type="caution">
    <text evidence="2">The sequence shown here is derived from an EMBL/GenBank/DDBJ whole genome shotgun (WGS) entry which is preliminary data.</text>
</comment>
<proteinExistence type="predicted"/>
<protein>
    <submittedName>
        <fullName evidence="2">Uncharacterized protein</fullName>
    </submittedName>
</protein>
<gene>
    <name evidence="2" type="ORF">EVAR_98983_1</name>
</gene>
<reference evidence="2 3" key="1">
    <citation type="journal article" date="2019" name="Commun. Biol.">
        <title>The bagworm genome reveals a unique fibroin gene that provides high tensile strength.</title>
        <authorList>
            <person name="Kono N."/>
            <person name="Nakamura H."/>
            <person name="Ohtoshi R."/>
            <person name="Tomita M."/>
            <person name="Numata K."/>
            <person name="Arakawa K."/>
        </authorList>
    </citation>
    <scope>NUCLEOTIDE SEQUENCE [LARGE SCALE GENOMIC DNA]</scope>
</reference>
<evidence type="ECO:0000313" key="2">
    <source>
        <dbReference type="EMBL" id="GBP77530.1"/>
    </source>
</evidence>
<evidence type="ECO:0000313" key="3">
    <source>
        <dbReference type="Proteomes" id="UP000299102"/>
    </source>
</evidence>
<organism evidence="2 3">
    <name type="scientific">Eumeta variegata</name>
    <name type="common">Bagworm moth</name>
    <name type="synonym">Eumeta japonica</name>
    <dbReference type="NCBI Taxonomy" id="151549"/>
    <lineage>
        <taxon>Eukaryota</taxon>
        <taxon>Metazoa</taxon>
        <taxon>Ecdysozoa</taxon>
        <taxon>Arthropoda</taxon>
        <taxon>Hexapoda</taxon>
        <taxon>Insecta</taxon>
        <taxon>Pterygota</taxon>
        <taxon>Neoptera</taxon>
        <taxon>Endopterygota</taxon>
        <taxon>Lepidoptera</taxon>
        <taxon>Glossata</taxon>
        <taxon>Ditrysia</taxon>
        <taxon>Tineoidea</taxon>
        <taxon>Psychidae</taxon>
        <taxon>Oiketicinae</taxon>
        <taxon>Eumeta</taxon>
    </lineage>
</organism>
<keyword evidence="3" id="KW-1185">Reference proteome</keyword>
<dbReference type="AlphaFoldDB" id="A0A4C1YQU2"/>
<sequence length="232" mass="25704">MCAFAIDRFSIRSHKNQHKNKTRAITSELARNRRTRAPAPPADCRQIAIDVARPKANYRFMKDRFLKHRHTSARRRRPGTGRVDTTARAAACSHTIYDLAGPRGPPRPLHTPSADSLAPRPPAQDYTSRSPTFLPPDGTRAAHRRPTVSHRSVEICPPTVLLFQIEGLGRQTPALTQCESTVAEADVTDAGARFVTDGLRVLSEAHGERFRLTSIKVSSIKSPVADEANYLK</sequence>
<evidence type="ECO:0000256" key="1">
    <source>
        <dbReference type="SAM" id="MobiDB-lite"/>
    </source>
</evidence>